<dbReference type="Proteomes" id="UP000321945">
    <property type="component" value="Unassembled WGS sequence"/>
</dbReference>
<dbReference type="PANTHER" id="PTHR47893:SF1">
    <property type="entry name" value="REGULATORY PROTEIN PCHR"/>
    <property type="match status" value="1"/>
</dbReference>
<dbReference type="Pfam" id="PF12833">
    <property type="entry name" value="HTH_18"/>
    <property type="match status" value="1"/>
</dbReference>
<keyword evidence="6" id="KW-1185">Reference proteome</keyword>
<dbReference type="SMART" id="SM00342">
    <property type="entry name" value="HTH_ARAC"/>
    <property type="match status" value="1"/>
</dbReference>
<dbReference type="PRINTS" id="PR00032">
    <property type="entry name" value="HTHARAC"/>
</dbReference>
<comment type="caution">
    <text evidence="5">The sequence shown here is derived from an EMBL/GenBank/DDBJ whole genome shotgun (WGS) entry which is preliminary data.</text>
</comment>
<dbReference type="InterPro" id="IPR020449">
    <property type="entry name" value="Tscrpt_reg_AraC-type_HTH"/>
</dbReference>
<evidence type="ECO:0000259" key="4">
    <source>
        <dbReference type="PROSITE" id="PS01124"/>
    </source>
</evidence>
<dbReference type="SUPFAM" id="SSF46689">
    <property type="entry name" value="Homeodomain-like"/>
    <property type="match status" value="2"/>
</dbReference>
<feature type="domain" description="HTH araC/xylS-type" evidence="4">
    <location>
        <begin position="237"/>
        <end position="335"/>
    </location>
</feature>
<keyword evidence="1" id="KW-0805">Transcription regulation</keyword>
<dbReference type="GO" id="GO:0003700">
    <property type="term" value="F:DNA-binding transcription factor activity"/>
    <property type="evidence" value="ECO:0007669"/>
    <property type="project" value="InterPro"/>
</dbReference>
<keyword evidence="2" id="KW-0238">DNA-binding</keyword>
<dbReference type="InterPro" id="IPR009057">
    <property type="entry name" value="Homeodomain-like_sf"/>
</dbReference>
<protein>
    <submittedName>
        <fullName evidence="5">Helix-turn-helix transcriptional regulator</fullName>
    </submittedName>
</protein>
<dbReference type="EMBL" id="VORU01000013">
    <property type="protein sequence ID" value="TXD68201.1"/>
    <property type="molecule type" value="Genomic_DNA"/>
</dbReference>
<dbReference type="InterPro" id="IPR018060">
    <property type="entry name" value="HTH_AraC"/>
</dbReference>
<reference evidence="5 6" key="1">
    <citation type="submission" date="2019-08" db="EMBL/GenBank/DDBJ databases">
        <title>Genome of Aequorivita lipolytica Y10-2 (type strain).</title>
        <authorList>
            <person name="Bowman J.P."/>
        </authorList>
    </citation>
    <scope>NUCLEOTIDE SEQUENCE [LARGE SCALE GENOMIC DNA]</scope>
    <source>
        <strain evidence="5 6">Y10-2</strain>
    </source>
</reference>
<evidence type="ECO:0000256" key="3">
    <source>
        <dbReference type="ARBA" id="ARBA00023163"/>
    </source>
</evidence>
<dbReference type="PANTHER" id="PTHR47893">
    <property type="entry name" value="REGULATORY PROTEIN PCHR"/>
    <property type="match status" value="1"/>
</dbReference>
<dbReference type="RefSeq" id="WP_111816868.1">
    <property type="nucleotide sequence ID" value="NZ_CBCRZQ010000011.1"/>
</dbReference>
<dbReference type="AlphaFoldDB" id="A0A5C6YM90"/>
<sequence length="339" mass="38848">MNSIQVNSLPLKDVIRDIAEVFDIPYSENCGEYLLQLPPSVGEGSIRGINFEGGLGLLQYDCLFNEDLEIHFVVNNVHPLKFLYTVSGILHHRFENEDDLHEIKQYQNAIVASSKQNGHVLRFKAGETIKVNSLEIDREKFQTKMECDINSLDEELEQLFKDITASGSFYYNGNYSLNISGILDEMTGFAAENFMRKLFLEGMAYQILTHQILQYQDDRMDEGSRTLLRSSELKQIHHISNLIENNISQIPTVENLAREAGLNINKLQEGFKKLYGSTVNNYVQKKRLDTAYSLLIQTDLSISEIVNAIGLSSKSYFSKIFKEKYDISPSHFRKKHQNK</sequence>
<dbReference type="Gene3D" id="1.10.10.60">
    <property type="entry name" value="Homeodomain-like"/>
    <property type="match status" value="2"/>
</dbReference>
<evidence type="ECO:0000256" key="2">
    <source>
        <dbReference type="ARBA" id="ARBA00023125"/>
    </source>
</evidence>
<proteinExistence type="predicted"/>
<evidence type="ECO:0000313" key="5">
    <source>
        <dbReference type="EMBL" id="TXD68201.1"/>
    </source>
</evidence>
<evidence type="ECO:0000313" key="6">
    <source>
        <dbReference type="Proteomes" id="UP000321945"/>
    </source>
</evidence>
<evidence type="ECO:0000256" key="1">
    <source>
        <dbReference type="ARBA" id="ARBA00023015"/>
    </source>
</evidence>
<dbReference type="InterPro" id="IPR053142">
    <property type="entry name" value="PchR_regulatory_protein"/>
</dbReference>
<dbReference type="GO" id="GO:0043565">
    <property type="term" value="F:sequence-specific DNA binding"/>
    <property type="evidence" value="ECO:0007669"/>
    <property type="project" value="InterPro"/>
</dbReference>
<name>A0A5C6YM90_9FLAO</name>
<accession>A0A5C6YM90</accession>
<keyword evidence="3" id="KW-0804">Transcription</keyword>
<gene>
    <name evidence="5" type="ORF">ESV24_13015</name>
</gene>
<organism evidence="5 6">
    <name type="scientific">Aequorivita lipolytica</name>
    <dbReference type="NCBI Taxonomy" id="153267"/>
    <lineage>
        <taxon>Bacteria</taxon>
        <taxon>Pseudomonadati</taxon>
        <taxon>Bacteroidota</taxon>
        <taxon>Flavobacteriia</taxon>
        <taxon>Flavobacteriales</taxon>
        <taxon>Flavobacteriaceae</taxon>
        <taxon>Aequorivita</taxon>
    </lineage>
</organism>
<dbReference type="OrthoDB" id="2666928at2"/>
<dbReference type="PROSITE" id="PS01124">
    <property type="entry name" value="HTH_ARAC_FAMILY_2"/>
    <property type="match status" value="1"/>
</dbReference>